<feature type="domain" description="Sigma-54 factor interaction" evidence="8">
    <location>
        <begin position="219"/>
        <end position="448"/>
    </location>
</feature>
<dbReference type="SMART" id="SM00382">
    <property type="entry name" value="AAA"/>
    <property type="match status" value="1"/>
</dbReference>
<dbReference type="InterPro" id="IPR058031">
    <property type="entry name" value="AAA_lid_NorR"/>
</dbReference>
<evidence type="ECO:0000313" key="10">
    <source>
        <dbReference type="Proteomes" id="UP000552864"/>
    </source>
</evidence>
<evidence type="ECO:0000256" key="1">
    <source>
        <dbReference type="ARBA" id="ARBA00022741"/>
    </source>
</evidence>
<evidence type="ECO:0000256" key="5">
    <source>
        <dbReference type="ARBA" id="ARBA00023159"/>
    </source>
</evidence>
<dbReference type="CDD" id="cd00009">
    <property type="entry name" value="AAA"/>
    <property type="match status" value="1"/>
</dbReference>
<dbReference type="InterPro" id="IPR025944">
    <property type="entry name" value="Sigma_54_int_dom_CS"/>
</dbReference>
<dbReference type="SMART" id="SM00065">
    <property type="entry name" value="GAF"/>
    <property type="match status" value="1"/>
</dbReference>
<dbReference type="EMBL" id="JABAHZ010000001">
    <property type="protein sequence ID" value="NLR77226.1"/>
    <property type="molecule type" value="Genomic_DNA"/>
</dbReference>
<gene>
    <name evidence="9" type="ORF">HGH91_01230</name>
</gene>
<dbReference type="PANTHER" id="PTHR32071">
    <property type="entry name" value="TRANSCRIPTIONAL REGULATORY PROTEIN"/>
    <property type="match status" value="1"/>
</dbReference>
<dbReference type="FunFam" id="3.40.50.300:FF:000006">
    <property type="entry name" value="DNA-binding transcriptional regulator NtrC"/>
    <property type="match status" value="1"/>
</dbReference>
<dbReference type="GO" id="GO:0006355">
    <property type="term" value="P:regulation of DNA-templated transcription"/>
    <property type="evidence" value="ECO:0007669"/>
    <property type="project" value="InterPro"/>
</dbReference>
<keyword evidence="7" id="KW-0175">Coiled coil</keyword>
<dbReference type="InterPro" id="IPR029016">
    <property type="entry name" value="GAF-like_dom_sf"/>
</dbReference>
<reference evidence="9 10" key="1">
    <citation type="submission" date="2020-04" db="EMBL/GenBank/DDBJ databases">
        <authorList>
            <person name="Yin C."/>
        </authorList>
    </citation>
    <scope>NUCLEOTIDE SEQUENCE [LARGE SCALE GENOMIC DNA]</scope>
    <source>
        <strain evidence="9 10">Ak56</strain>
    </source>
</reference>
<dbReference type="Gene3D" id="3.40.50.300">
    <property type="entry name" value="P-loop containing nucleotide triphosphate hydrolases"/>
    <property type="match status" value="1"/>
</dbReference>
<keyword evidence="4" id="KW-0238">DNA-binding</keyword>
<sequence>MMNTDTRAKKDEFETLLCFSNAVAAARHRSDLWEIVNEQLLENIGASYYTLCLINEDAVTHSPFLYSPKNKIRTVTGENPVMLQQHPIHDGIFDKAIGEEEPVVFNMQSLVRRKGIPTYIIHWYNAGVKEIMLVRICNGKEPKGVLYLYALKTGVFLQSRFSFFKGIADQLGTGISNILANEKVELQLEEIRKYKTQLEEENSYLKEERRKDKQLTGKAIGKSAAMRKIYDLVSKVAPSEATVLILGETGTGKELIAHQVHDASPRHDKLMIKVNCAAIPANLLESELFGHEKGSYTGALEKRIGKFELANNSTLFLDEIGELPQEMQAKLLRALQEKEIERIGGKSVIKVNVRIIAATNKNLEAEIVAGRFRSDLYYRLCVFPISLPPLRERREDIPELVSFFIERYAVSSGRKITGIAPKALEKLKAYSWPGNIRELEHLIERTVLLTATGAITEVSLPTRNKILFASRDPETQVRPLADVEREHILKMVKLSKGKISGPNGAAAKLQLPSTTLISKMQKLGIRKEHFIDTGKEHD</sequence>
<keyword evidence="10" id="KW-1185">Reference proteome</keyword>
<dbReference type="Gene3D" id="1.10.8.60">
    <property type="match status" value="1"/>
</dbReference>
<keyword evidence="2" id="KW-0067">ATP-binding</keyword>
<evidence type="ECO:0000256" key="3">
    <source>
        <dbReference type="ARBA" id="ARBA00023015"/>
    </source>
</evidence>
<keyword evidence="3" id="KW-0805">Transcription regulation</keyword>
<proteinExistence type="predicted"/>
<evidence type="ECO:0000256" key="2">
    <source>
        <dbReference type="ARBA" id="ARBA00022840"/>
    </source>
</evidence>
<dbReference type="InterPro" id="IPR003593">
    <property type="entry name" value="AAA+_ATPase"/>
</dbReference>
<dbReference type="RefSeq" id="WP_168736641.1">
    <property type="nucleotide sequence ID" value="NZ_JABAHZ010000001.1"/>
</dbReference>
<keyword evidence="5" id="KW-0010">Activator</keyword>
<evidence type="ECO:0000256" key="4">
    <source>
        <dbReference type="ARBA" id="ARBA00023125"/>
    </source>
</evidence>
<keyword evidence="1" id="KW-0547">Nucleotide-binding</keyword>
<name>A0A847SIN6_9BACT</name>
<feature type="coiled-coil region" evidence="7">
    <location>
        <begin position="181"/>
        <end position="211"/>
    </location>
</feature>
<dbReference type="SUPFAM" id="SSF55781">
    <property type="entry name" value="GAF domain-like"/>
    <property type="match status" value="1"/>
</dbReference>
<dbReference type="PROSITE" id="PS00688">
    <property type="entry name" value="SIGMA54_INTERACT_3"/>
    <property type="match status" value="1"/>
</dbReference>
<evidence type="ECO:0000259" key="8">
    <source>
        <dbReference type="PROSITE" id="PS50045"/>
    </source>
</evidence>
<protein>
    <submittedName>
        <fullName evidence="9">Sigma 54-interacting transcriptional regulator</fullName>
    </submittedName>
</protein>
<dbReference type="GO" id="GO:0005524">
    <property type="term" value="F:ATP binding"/>
    <property type="evidence" value="ECO:0007669"/>
    <property type="project" value="UniProtKB-KW"/>
</dbReference>
<evidence type="ECO:0000256" key="6">
    <source>
        <dbReference type="ARBA" id="ARBA00023163"/>
    </source>
</evidence>
<dbReference type="Gene3D" id="1.10.10.60">
    <property type="entry name" value="Homeodomain-like"/>
    <property type="match status" value="1"/>
</dbReference>
<dbReference type="InterPro" id="IPR002078">
    <property type="entry name" value="Sigma_54_int"/>
</dbReference>
<accession>A0A847SIN6</accession>
<dbReference type="Pfam" id="PF00158">
    <property type="entry name" value="Sigma54_activat"/>
    <property type="match status" value="1"/>
</dbReference>
<dbReference type="Proteomes" id="UP000552864">
    <property type="component" value="Unassembled WGS sequence"/>
</dbReference>
<dbReference type="InterPro" id="IPR025662">
    <property type="entry name" value="Sigma_54_int_dom_ATP-bd_1"/>
</dbReference>
<dbReference type="AlphaFoldDB" id="A0A847SIN6"/>
<dbReference type="Gene3D" id="3.30.450.40">
    <property type="match status" value="1"/>
</dbReference>
<dbReference type="InterPro" id="IPR027417">
    <property type="entry name" value="P-loop_NTPase"/>
</dbReference>
<dbReference type="PROSITE" id="PS50045">
    <property type="entry name" value="SIGMA54_INTERACT_4"/>
    <property type="match status" value="1"/>
</dbReference>
<dbReference type="PANTHER" id="PTHR32071:SF117">
    <property type="entry name" value="PTS-DEPENDENT DIHYDROXYACETONE KINASE OPERON REGULATORY PROTEIN-RELATED"/>
    <property type="match status" value="1"/>
</dbReference>
<dbReference type="PROSITE" id="PS00675">
    <property type="entry name" value="SIGMA54_INTERACT_1"/>
    <property type="match status" value="1"/>
</dbReference>
<organism evidence="9 10">
    <name type="scientific">Chitinophaga eiseniae</name>
    <dbReference type="NCBI Taxonomy" id="634771"/>
    <lineage>
        <taxon>Bacteria</taxon>
        <taxon>Pseudomonadati</taxon>
        <taxon>Bacteroidota</taxon>
        <taxon>Chitinophagia</taxon>
        <taxon>Chitinophagales</taxon>
        <taxon>Chitinophagaceae</taxon>
        <taxon>Chitinophaga</taxon>
    </lineage>
</organism>
<dbReference type="GO" id="GO:0003677">
    <property type="term" value="F:DNA binding"/>
    <property type="evidence" value="ECO:0007669"/>
    <property type="project" value="UniProtKB-KW"/>
</dbReference>
<comment type="caution">
    <text evidence="9">The sequence shown here is derived from an EMBL/GenBank/DDBJ whole genome shotgun (WGS) entry which is preliminary data.</text>
</comment>
<dbReference type="Pfam" id="PF25601">
    <property type="entry name" value="AAA_lid_14"/>
    <property type="match status" value="1"/>
</dbReference>
<evidence type="ECO:0000256" key="7">
    <source>
        <dbReference type="SAM" id="Coils"/>
    </source>
</evidence>
<dbReference type="InterPro" id="IPR003018">
    <property type="entry name" value="GAF"/>
</dbReference>
<dbReference type="SUPFAM" id="SSF52540">
    <property type="entry name" value="P-loop containing nucleoside triphosphate hydrolases"/>
    <property type="match status" value="1"/>
</dbReference>
<evidence type="ECO:0000313" key="9">
    <source>
        <dbReference type="EMBL" id="NLR77226.1"/>
    </source>
</evidence>
<keyword evidence="6" id="KW-0804">Transcription</keyword>